<dbReference type="OrthoDB" id="6624781at2"/>
<dbReference type="AlphaFoldDB" id="A0A4P6F8S3"/>
<proteinExistence type="predicted"/>
<reference evidence="1 2" key="1">
    <citation type="submission" date="2019-01" db="EMBL/GenBank/DDBJ databases">
        <title>Genome sequencing of strain FW10M-9.</title>
        <authorList>
            <person name="Heo J."/>
            <person name="Kim S.-J."/>
            <person name="Kim J.-S."/>
            <person name="Hong S.-B."/>
            <person name="Kwon S.-W."/>
        </authorList>
    </citation>
    <scope>NUCLEOTIDE SEQUENCE [LARGE SCALE GENOMIC DNA]</scope>
    <source>
        <strain evidence="1 2">FW10M-9</strain>
    </source>
</reference>
<keyword evidence="2" id="KW-1185">Reference proteome</keyword>
<accession>A0A4P6F8S3</accession>
<gene>
    <name evidence="1" type="ORF">ET471_16125</name>
</gene>
<dbReference type="InterPro" id="IPR029068">
    <property type="entry name" value="Glyas_Bleomycin-R_OHBP_Dase"/>
</dbReference>
<organism evidence="1 2">
    <name type="scientific">Xylanimonas protaetiae</name>
    <dbReference type="NCBI Taxonomy" id="2509457"/>
    <lineage>
        <taxon>Bacteria</taxon>
        <taxon>Bacillati</taxon>
        <taxon>Actinomycetota</taxon>
        <taxon>Actinomycetes</taxon>
        <taxon>Micrococcales</taxon>
        <taxon>Promicromonosporaceae</taxon>
        <taxon>Xylanimonas</taxon>
    </lineage>
</organism>
<dbReference type="Gene3D" id="3.10.180.10">
    <property type="entry name" value="2,3-Dihydroxybiphenyl 1,2-Dioxygenase, domain 1"/>
    <property type="match status" value="1"/>
</dbReference>
<dbReference type="EMBL" id="CP035493">
    <property type="protein sequence ID" value="QAY71926.1"/>
    <property type="molecule type" value="Genomic_DNA"/>
</dbReference>
<sequence length="239" mass="25701">MVPMLPCADVDAMVAFWTALGLRQTYRQQRPNPYVAVALGRIDLHYYGLDAWDPEHSHSTCAIVVPDTRPLFELFQAGLRELYGKVPVTGFPRITRPRERANNGGLSGFSVIDPAGNWVRVSRTPAERAPAAGDAVAWTSAGGSRLAKAVENAVVLADSHGDVPQARKALLGALRRAPGDVRPVDRARALAFAIELAVRSGDPEDAGELMAALEDLVRKTPSRAARTAMAEARATLDEA</sequence>
<evidence type="ECO:0000313" key="2">
    <source>
        <dbReference type="Proteomes" id="UP000292118"/>
    </source>
</evidence>
<dbReference type="Proteomes" id="UP000292118">
    <property type="component" value="Chromosome"/>
</dbReference>
<evidence type="ECO:0008006" key="3">
    <source>
        <dbReference type="Google" id="ProtNLM"/>
    </source>
</evidence>
<name>A0A4P6F8S3_9MICO</name>
<evidence type="ECO:0000313" key="1">
    <source>
        <dbReference type="EMBL" id="QAY71926.1"/>
    </source>
</evidence>
<dbReference type="SUPFAM" id="SSF54593">
    <property type="entry name" value="Glyoxalase/Bleomycin resistance protein/Dihydroxybiphenyl dioxygenase"/>
    <property type="match status" value="1"/>
</dbReference>
<protein>
    <recommendedName>
        <fullName evidence="3">VOC family protein</fullName>
    </recommendedName>
</protein>
<dbReference type="KEGG" id="xya:ET471_16125"/>